<accession>A0ABD0XUM8</accession>
<feature type="compositionally biased region" description="Basic and acidic residues" evidence="3">
    <location>
        <begin position="154"/>
        <end position="163"/>
    </location>
</feature>
<dbReference type="CDD" id="cd20390">
    <property type="entry name" value="Tudor_ARID4_rpt2"/>
    <property type="match status" value="1"/>
</dbReference>
<reference evidence="5 6" key="1">
    <citation type="submission" date="2024-07" db="EMBL/GenBank/DDBJ databases">
        <title>Chromosome-level genome assembly of the water stick insect Ranatra chinensis (Heteroptera: Nepidae).</title>
        <authorList>
            <person name="Liu X."/>
        </authorList>
    </citation>
    <scope>NUCLEOTIDE SEQUENCE [LARGE SCALE GENOMIC DNA]</scope>
    <source>
        <strain evidence="5">Cailab_2021Rc</strain>
        <tissue evidence="5">Muscle</tissue>
    </source>
</reference>
<keyword evidence="6" id="KW-1185">Reference proteome</keyword>
<comment type="caution">
    <text evidence="5">The sequence shown here is derived from an EMBL/GenBank/DDBJ whole genome shotgun (WGS) entry which is preliminary data.</text>
</comment>
<protein>
    <recommendedName>
        <fullName evidence="4">Tudor domain-containing protein</fullName>
    </recommendedName>
</protein>
<dbReference type="FunFam" id="2.30.30.140:FF:000097">
    <property type="entry name" value="AT-rich interactive domain-containing protein 4B"/>
    <property type="match status" value="1"/>
</dbReference>
<dbReference type="InterPro" id="IPR051232">
    <property type="entry name" value="ARID/SWI1_ChromRemod"/>
</dbReference>
<dbReference type="Pfam" id="PF08169">
    <property type="entry name" value="RBB1NT"/>
    <property type="match status" value="1"/>
</dbReference>
<keyword evidence="1" id="KW-0156">Chromatin regulator</keyword>
<dbReference type="CDD" id="cd20389">
    <property type="entry name" value="Tudor_ARID4_rpt1"/>
    <property type="match status" value="1"/>
</dbReference>
<dbReference type="Gene3D" id="2.30.30.140">
    <property type="match status" value="2"/>
</dbReference>
<dbReference type="SMART" id="SM00333">
    <property type="entry name" value="TUDOR"/>
    <property type="match status" value="1"/>
</dbReference>
<dbReference type="AlphaFoldDB" id="A0ABD0XUM8"/>
<feature type="domain" description="Tudor" evidence="4">
    <location>
        <begin position="56"/>
        <end position="113"/>
    </location>
</feature>
<evidence type="ECO:0000313" key="5">
    <source>
        <dbReference type="EMBL" id="KAL1114997.1"/>
    </source>
</evidence>
<organism evidence="5 6">
    <name type="scientific">Ranatra chinensis</name>
    <dbReference type="NCBI Taxonomy" id="642074"/>
    <lineage>
        <taxon>Eukaryota</taxon>
        <taxon>Metazoa</taxon>
        <taxon>Ecdysozoa</taxon>
        <taxon>Arthropoda</taxon>
        <taxon>Hexapoda</taxon>
        <taxon>Insecta</taxon>
        <taxon>Pterygota</taxon>
        <taxon>Neoptera</taxon>
        <taxon>Paraneoptera</taxon>
        <taxon>Hemiptera</taxon>
        <taxon>Heteroptera</taxon>
        <taxon>Panheteroptera</taxon>
        <taxon>Nepomorpha</taxon>
        <taxon>Nepidae</taxon>
        <taxon>Ranatrinae</taxon>
        <taxon>Ranatra</taxon>
    </lineage>
</organism>
<dbReference type="InterPro" id="IPR012603">
    <property type="entry name" value="ARID4A/B_PWWP"/>
</dbReference>
<dbReference type="SUPFAM" id="SSF63748">
    <property type="entry name" value="Tudor/PWWP/MBT"/>
    <property type="match status" value="1"/>
</dbReference>
<sequence>QGDDPPYLAVGTEVSAKYKGAFCEAKIRKVVRSVKCKVIYKQGLGGATVTDDQIRGTLRAGSVIEVKHPEKKEFVEANITKIQDCSQYTVVFDDGDITTLRRSALCLKSGRHFAESETLDQLPLTHPEHFSNPVIGGRRGRRNRNEESSDEDEPSRRGRCSRDEKEADIGRVVCVEGGDKKKQKDNWFPGLVVAPTAQDTVRIHVKDEYLVRSFKDGRYYTVPKKEATEFTREIGLKVDNHTLRAAVEKALMFLDRDELPPHWDRELLFGLVETTATDSEPGFESDVSLFSIFFFKVLRSSCLAVCGMFSTQYPKPWITCR</sequence>
<gene>
    <name evidence="5" type="ORF">AAG570_007820</name>
</gene>
<feature type="region of interest" description="Disordered" evidence="3">
    <location>
        <begin position="118"/>
        <end position="163"/>
    </location>
</feature>
<feature type="non-terminal residue" evidence="5">
    <location>
        <position position="1"/>
    </location>
</feature>
<evidence type="ECO:0000259" key="4">
    <source>
        <dbReference type="SMART" id="SM00333"/>
    </source>
</evidence>
<evidence type="ECO:0000313" key="6">
    <source>
        <dbReference type="Proteomes" id="UP001558652"/>
    </source>
</evidence>
<evidence type="ECO:0000256" key="2">
    <source>
        <dbReference type="ARBA" id="ARBA00023125"/>
    </source>
</evidence>
<dbReference type="InterPro" id="IPR002999">
    <property type="entry name" value="Tudor"/>
</dbReference>
<dbReference type="PANTHER" id="PTHR13964:SF27">
    <property type="entry name" value="HAT-TRICK, ISOFORM D"/>
    <property type="match status" value="1"/>
</dbReference>
<evidence type="ECO:0000256" key="3">
    <source>
        <dbReference type="SAM" id="MobiDB-lite"/>
    </source>
</evidence>
<dbReference type="FunFam" id="2.30.30.140:FF:000009">
    <property type="entry name" value="AT-rich interactive domain-containing protein 4B"/>
    <property type="match status" value="1"/>
</dbReference>
<dbReference type="GO" id="GO:0003677">
    <property type="term" value="F:DNA binding"/>
    <property type="evidence" value="ECO:0007669"/>
    <property type="project" value="UniProtKB-KW"/>
</dbReference>
<dbReference type="GO" id="GO:0006325">
    <property type="term" value="P:chromatin organization"/>
    <property type="evidence" value="ECO:0007669"/>
    <property type="project" value="UniProtKB-KW"/>
</dbReference>
<dbReference type="Proteomes" id="UP001558652">
    <property type="component" value="Unassembled WGS sequence"/>
</dbReference>
<dbReference type="PANTHER" id="PTHR13964">
    <property type="entry name" value="RBP-RELATED"/>
    <property type="match status" value="1"/>
</dbReference>
<name>A0ABD0XUM8_9HEMI</name>
<dbReference type="EMBL" id="JBFDAA010000021">
    <property type="protein sequence ID" value="KAL1114997.1"/>
    <property type="molecule type" value="Genomic_DNA"/>
</dbReference>
<keyword evidence="2" id="KW-0238">DNA-binding</keyword>
<proteinExistence type="predicted"/>
<evidence type="ECO:0000256" key="1">
    <source>
        <dbReference type="ARBA" id="ARBA00022853"/>
    </source>
</evidence>